<gene>
    <name evidence="4" type="ORF">GA0061077_0703</name>
</gene>
<dbReference type="STRING" id="1505727.GA0061077_0703"/>
<comment type="similarity">
    <text evidence="1">Belongs to the NAD(P)H dehydrogenase (quinone) family.</text>
</comment>
<dbReference type="InterPro" id="IPR051545">
    <property type="entry name" value="NAD(P)H_dehydrogenase_qn"/>
</dbReference>
<dbReference type="PANTHER" id="PTHR10204">
    <property type="entry name" value="NAD P H OXIDOREDUCTASE-RELATED"/>
    <property type="match status" value="1"/>
</dbReference>
<dbReference type="Proteomes" id="UP000242610">
    <property type="component" value="Unassembled WGS sequence"/>
</dbReference>
<keyword evidence="5" id="KW-1185">Reference proteome</keyword>
<dbReference type="Gene3D" id="3.40.50.360">
    <property type="match status" value="1"/>
</dbReference>
<dbReference type="PANTHER" id="PTHR10204:SF34">
    <property type="entry name" value="NAD(P)H DEHYDROGENASE [QUINONE] 1 ISOFORM 1"/>
    <property type="match status" value="1"/>
</dbReference>
<dbReference type="Pfam" id="PF02525">
    <property type="entry name" value="Flavodoxin_2"/>
    <property type="match status" value="1"/>
</dbReference>
<dbReference type="EMBL" id="FMBL01000001">
    <property type="protein sequence ID" value="SCC79385.1"/>
    <property type="molecule type" value="Genomic_DNA"/>
</dbReference>
<dbReference type="InterPro" id="IPR029039">
    <property type="entry name" value="Flavoprotein-like_sf"/>
</dbReference>
<evidence type="ECO:0000313" key="4">
    <source>
        <dbReference type="EMBL" id="SCC79385.1"/>
    </source>
</evidence>
<protein>
    <submittedName>
        <fullName evidence="4">NAD(P)H dehydrogenase (Quinone)</fullName>
    </submittedName>
</protein>
<sequence>MGYMSKFLAITANPDPESLTQYIGKAFLEGAASKGADTEFVDLHAVGFDPRYTIADRTQYLDEGPMPDDVAQMQRKIADADVIAMVCPIYWFTMPAMMKGFVDRVLCRHFGYNRDGSKSAIADKKFRFIALTGSSKDWYRESGMHESLYNQVVNYMFHQYCGVNDADLVYVDDLNMGDGSQPAREAASEHIQRIKKLGASMA</sequence>
<feature type="domain" description="Flavodoxin-like fold" evidence="3">
    <location>
        <begin position="6"/>
        <end position="192"/>
    </location>
</feature>
<dbReference type="SUPFAM" id="SSF52218">
    <property type="entry name" value="Flavoproteins"/>
    <property type="match status" value="1"/>
</dbReference>
<evidence type="ECO:0000259" key="3">
    <source>
        <dbReference type="Pfam" id="PF02525"/>
    </source>
</evidence>
<proteinExistence type="inferred from homology"/>
<keyword evidence="2" id="KW-0560">Oxidoreductase</keyword>
<dbReference type="InterPro" id="IPR003680">
    <property type="entry name" value="Flavodoxin_fold"/>
</dbReference>
<dbReference type="GO" id="GO:0005829">
    <property type="term" value="C:cytosol"/>
    <property type="evidence" value="ECO:0007669"/>
    <property type="project" value="TreeGrafter"/>
</dbReference>
<evidence type="ECO:0000256" key="2">
    <source>
        <dbReference type="ARBA" id="ARBA00023002"/>
    </source>
</evidence>
<reference evidence="5" key="1">
    <citation type="submission" date="2016-08" db="EMBL/GenBank/DDBJ databases">
        <authorList>
            <person name="Varghese N."/>
            <person name="Submissions Spin"/>
        </authorList>
    </citation>
    <scope>NUCLEOTIDE SEQUENCE [LARGE SCALE GENOMIC DNA]</scope>
    <source>
        <strain evidence="5">R-52791</strain>
    </source>
</reference>
<accession>A0A1C4H3F4</accession>
<evidence type="ECO:0000256" key="1">
    <source>
        <dbReference type="ARBA" id="ARBA00006252"/>
    </source>
</evidence>
<name>A0A1C4H3F4_9BIFI</name>
<organism evidence="4 5">
    <name type="scientific">Bifidobacterium commune</name>
    <dbReference type="NCBI Taxonomy" id="1505727"/>
    <lineage>
        <taxon>Bacteria</taxon>
        <taxon>Bacillati</taxon>
        <taxon>Actinomycetota</taxon>
        <taxon>Actinomycetes</taxon>
        <taxon>Bifidobacteriales</taxon>
        <taxon>Bifidobacteriaceae</taxon>
        <taxon>Bifidobacterium</taxon>
    </lineage>
</organism>
<evidence type="ECO:0000313" key="5">
    <source>
        <dbReference type="Proteomes" id="UP000242610"/>
    </source>
</evidence>
<dbReference type="GO" id="GO:0003955">
    <property type="term" value="F:NAD(P)H dehydrogenase (quinone) activity"/>
    <property type="evidence" value="ECO:0007669"/>
    <property type="project" value="TreeGrafter"/>
</dbReference>
<dbReference type="AlphaFoldDB" id="A0A1C4H3F4"/>